<dbReference type="NCBIfam" id="TIGR03014">
    <property type="entry name" value="EpsL"/>
    <property type="match status" value="1"/>
</dbReference>
<dbReference type="Pfam" id="PF10082">
    <property type="entry name" value="BBP2_2"/>
    <property type="match status" value="1"/>
</dbReference>
<organism evidence="2 3">
    <name type="scientific">Pseudoduganella lurida</name>
    <dbReference type="NCBI Taxonomy" id="1036180"/>
    <lineage>
        <taxon>Bacteria</taxon>
        <taxon>Pseudomonadati</taxon>
        <taxon>Pseudomonadota</taxon>
        <taxon>Betaproteobacteria</taxon>
        <taxon>Burkholderiales</taxon>
        <taxon>Oxalobacteraceae</taxon>
        <taxon>Telluria group</taxon>
        <taxon>Pseudoduganella</taxon>
    </lineage>
</organism>
<evidence type="ECO:0000313" key="2">
    <source>
        <dbReference type="EMBL" id="TWI65153.1"/>
    </source>
</evidence>
<evidence type="ECO:0000256" key="1">
    <source>
        <dbReference type="SAM" id="SignalP"/>
    </source>
</evidence>
<dbReference type="SUPFAM" id="SSF56935">
    <property type="entry name" value="Porins"/>
    <property type="match status" value="1"/>
</dbReference>
<keyword evidence="3" id="KW-1185">Reference proteome</keyword>
<evidence type="ECO:0000313" key="3">
    <source>
        <dbReference type="Proteomes" id="UP000318431"/>
    </source>
</evidence>
<accession>A0A562R8E2</accession>
<comment type="caution">
    <text evidence="2">The sequence shown here is derived from an EMBL/GenBank/DDBJ whole genome shotgun (WGS) entry which is preliminary data.</text>
</comment>
<dbReference type="InterPro" id="IPR017465">
    <property type="entry name" value="EpsL_proteobac"/>
</dbReference>
<dbReference type="RefSeq" id="WP_229474363.1">
    <property type="nucleotide sequence ID" value="NZ_VLLB01000004.1"/>
</dbReference>
<feature type="chain" id="PRO_5022230007" evidence="1">
    <location>
        <begin position="28"/>
        <end position="401"/>
    </location>
</feature>
<name>A0A562R8E2_9BURK</name>
<dbReference type="Proteomes" id="UP000318431">
    <property type="component" value="Unassembled WGS sequence"/>
</dbReference>
<dbReference type="AlphaFoldDB" id="A0A562R8E2"/>
<keyword evidence="1" id="KW-0732">Signal</keyword>
<protein>
    <submittedName>
        <fullName evidence="2">Exopolysaccharide biosynthesis operon protein EpsL</fullName>
    </submittedName>
</protein>
<dbReference type="EMBL" id="VLLB01000004">
    <property type="protein sequence ID" value="TWI65153.1"/>
    <property type="molecule type" value="Genomic_DNA"/>
</dbReference>
<proteinExistence type="predicted"/>
<reference evidence="2 3" key="1">
    <citation type="journal article" date="2015" name="Stand. Genomic Sci.">
        <title>Genomic Encyclopedia of Bacterial and Archaeal Type Strains, Phase III: the genomes of soil and plant-associated and newly described type strains.</title>
        <authorList>
            <person name="Whitman W.B."/>
            <person name="Woyke T."/>
            <person name="Klenk H.P."/>
            <person name="Zhou Y."/>
            <person name="Lilburn T.G."/>
            <person name="Beck B.J."/>
            <person name="De Vos P."/>
            <person name="Vandamme P."/>
            <person name="Eisen J.A."/>
            <person name="Garrity G."/>
            <person name="Hugenholtz P."/>
            <person name="Kyrpides N.C."/>
        </authorList>
    </citation>
    <scope>NUCLEOTIDE SEQUENCE [LARGE SCALE GENOMIC DNA]</scope>
    <source>
        <strain evidence="2 3">CGMCC 1.10822</strain>
    </source>
</reference>
<sequence>MSSHSLNRLQFSPLAMAVLLFSGSASAQISDTIHPFVSLGYTYDDNLLRLPDDVSFDGQRSDRARQAQAGILVERPIGRQKLTGYAKVTRVTFDHLDQLDYNAKDVSADLAWELGNRLSGHLGGLYTESLTPFSDYHVDERNLRTQRNAHVDGAWRFHPSWQVRGGYVRNKFTYELQAQSVNDRTEDLAEVGVDYLAHSGSRVGLVARRLEGRYDNPRRFGNIVLDDDYTQDELKLNVNWLLSGVTQVTVLAGYAKRKHGFFESRDSSGANGRISVRWSPTGKLSFNADAWREFAAVENTLVTSSLNRGASLRATWNISSKLQATASTRRENREFEEQTNVVFNGEARDRIRGSTIGLVWAATKSIQLSASAFHDQRSGAAIVGNGDYRANGVSLNATAQF</sequence>
<feature type="signal peptide" evidence="1">
    <location>
        <begin position="1"/>
        <end position="27"/>
    </location>
</feature>
<dbReference type="InterPro" id="IPR018759">
    <property type="entry name" value="BBP2_2"/>
</dbReference>
<gene>
    <name evidence="2" type="ORF">IP91_02559</name>
</gene>